<proteinExistence type="predicted"/>
<evidence type="ECO:0000313" key="1">
    <source>
        <dbReference type="EMBL" id="CEK99119.1"/>
    </source>
</evidence>
<dbReference type="EMBL" id="HACG01052248">
    <property type="protein sequence ID" value="CEK99119.1"/>
    <property type="molecule type" value="Transcribed_RNA"/>
</dbReference>
<accession>A0A0B7C0Y2</accession>
<gene>
    <name evidence="1" type="primary">ORF220439</name>
</gene>
<reference evidence="1" key="1">
    <citation type="submission" date="2014-12" db="EMBL/GenBank/DDBJ databases">
        <title>Insight into the proteome of Arion vulgaris.</title>
        <authorList>
            <person name="Aradska J."/>
            <person name="Bulat T."/>
            <person name="Smidak R."/>
            <person name="Sarate P."/>
            <person name="Gangsoo J."/>
            <person name="Sialana F."/>
            <person name="Bilban M."/>
            <person name="Lubec G."/>
        </authorList>
    </citation>
    <scope>NUCLEOTIDE SEQUENCE</scope>
    <source>
        <tissue evidence="1">Skin</tissue>
    </source>
</reference>
<protein>
    <submittedName>
        <fullName evidence="1">Uncharacterized protein</fullName>
    </submittedName>
</protein>
<organism evidence="1">
    <name type="scientific">Arion vulgaris</name>
    <dbReference type="NCBI Taxonomy" id="1028688"/>
    <lineage>
        <taxon>Eukaryota</taxon>
        <taxon>Metazoa</taxon>
        <taxon>Spiralia</taxon>
        <taxon>Lophotrochozoa</taxon>
        <taxon>Mollusca</taxon>
        <taxon>Gastropoda</taxon>
        <taxon>Heterobranchia</taxon>
        <taxon>Euthyneura</taxon>
        <taxon>Panpulmonata</taxon>
        <taxon>Eupulmonata</taxon>
        <taxon>Stylommatophora</taxon>
        <taxon>Helicina</taxon>
        <taxon>Arionoidea</taxon>
        <taxon>Arionidae</taxon>
        <taxon>Arion</taxon>
    </lineage>
</organism>
<dbReference type="AlphaFoldDB" id="A0A0B7C0Y2"/>
<name>A0A0B7C0Y2_9EUPU</name>
<sequence length="61" mass="7219">MNCQSLCVCSDLLDDQWILSKRLMNMCLFRKHKLHTFVEKLRTNYQPEVSTVTSIRDQTIS</sequence>